<evidence type="ECO:0000256" key="1">
    <source>
        <dbReference type="SAM" id="MobiDB-lite"/>
    </source>
</evidence>
<dbReference type="AlphaFoldDB" id="A0A6H0WTF4"/>
<keyword evidence="4" id="KW-1185">Reference proteome</keyword>
<keyword evidence="2" id="KW-1133">Transmembrane helix</keyword>
<name>A0A6H0WTF4_9BACI</name>
<dbReference type="KEGG" id="bteq:G4P54_20490"/>
<evidence type="ECO:0000313" key="4">
    <source>
        <dbReference type="Proteomes" id="UP000501914"/>
    </source>
</evidence>
<feature type="transmembrane region" description="Helical" evidence="2">
    <location>
        <begin position="7"/>
        <end position="24"/>
    </location>
</feature>
<evidence type="ECO:0000313" key="3">
    <source>
        <dbReference type="EMBL" id="QIW81995.1"/>
    </source>
</evidence>
<proteinExistence type="predicted"/>
<dbReference type="Proteomes" id="UP000501914">
    <property type="component" value="Chromosome"/>
</dbReference>
<dbReference type="EMBL" id="CP048852">
    <property type="protein sequence ID" value="QIW81995.1"/>
    <property type="molecule type" value="Genomic_DNA"/>
</dbReference>
<keyword evidence="2" id="KW-0472">Membrane</keyword>
<accession>A0A6H0WTF4</accession>
<evidence type="ECO:0000256" key="2">
    <source>
        <dbReference type="SAM" id="Phobius"/>
    </source>
</evidence>
<reference evidence="3 4" key="1">
    <citation type="submission" date="2020-02" db="EMBL/GenBank/DDBJ databases">
        <title>Genome sequencing, annotation and comparative genomic analysis of Bacillus tequilensis EA-CB0015, an effective biological control agent against Pseudocercospora fijiensis in banana plants.</title>
        <authorList>
            <person name="Cuellar-Gaviria T.Z."/>
            <person name="Ju K.-S."/>
            <person name="Villegas-Escobar V."/>
        </authorList>
    </citation>
    <scope>NUCLEOTIDE SEQUENCE [LARGE SCALE GENOMIC DNA]</scope>
    <source>
        <strain evidence="3 4">EA-CB0015</strain>
    </source>
</reference>
<dbReference type="RefSeq" id="WP_167873728.1">
    <property type="nucleotide sequence ID" value="NZ_CP048852.1"/>
</dbReference>
<feature type="region of interest" description="Disordered" evidence="1">
    <location>
        <begin position="32"/>
        <end position="55"/>
    </location>
</feature>
<feature type="compositionally biased region" description="Basic and acidic residues" evidence="1">
    <location>
        <begin position="44"/>
        <end position="55"/>
    </location>
</feature>
<dbReference type="Pfam" id="PF07252">
    <property type="entry name" value="DUF1433"/>
    <property type="match status" value="1"/>
</dbReference>
<organism evidence="3 4">
    <name type="scientific">Bacillus tequilensis</name>
    <dbReference type="NCBI Taxonomy" id="227866"/>
    <lineage>
        <taxon>Bacteria</taxon>
        <taxon>Bacillati</taxon>
        <taxon>Bacillota</taxon>
        <taxon>Bacilli</taxon>
        <taxon>Bacillales</taxon>
        <taxon>Bacillaceae</taxon>
        <taxon>Bacillus</taxon>
    </lineage>
</organism>
<sequence>MINPKKILIAGAVLLISLTCVFYINHQLNKPEKSEVTGGKKNMNNKEKSEQEKAESYVEEMKPKIEEELRKEDIHHFIKSVTFEDKVNINPMGRIVVNGYINDNPDKFDFSADLIYDSNKVDGISYSQDVSDRFRDWSEYSKEVKDKYIKTAYPDKKEREQYLKDIGEMK</sequence>
<gene>
    <name evidence="3" type="ORF">G4P54_20490</name>
</gene>
<protein>
    <submittedName>
        <fullName evidence="3">DUF1433 domain-containing protein</fullName>
    </submittedName>
</protein>
<keyword evidence="2" id="KW-0812">Transmembrane</keyword>
<dbReference type="InterPro" id="IPR009881">
    <property type="entry name" value="DUF1433"/>
</dbReference>